<dbReference type="OMA" id="WSKLNKQ"/>
<dbReference type="Pfam" id="PF13376">
    <property type="entry name" value="OmdA"/>
    <property type="match status" value="1"/>
</dbReference>
<dbReference type="STRING" id="675120.N1PQA0"/>
<feature type="compositionally biased region" description="Polar residues" evidence="1">
    <location>
        <begin position="202"/>
        <end position="212"/>
    </location>
</feature>
<proteinExistence type="predicted"/>
<reference evidence="2 3" key="2">
    <citation type="journal article" date="2012" name="PLoS Pathog.">
        <title>Diverse lifestyles and strategies of plant pathogenesis encoded in the genomes of eighteen Dothideomycetes fungi.</title>
        <authorList>
            <person name="Ohm R.A."/>
            <person name="Feau N."/>
            <person name="Henrissat B."/>
            <person name="Schoch C.L."/>
            <person name="Horwitz B.A."/>
            <person name="Barry K.W."/>
            <person name="Condon B.J."/>
            <person name="Copeland A.C."/>
            <person name="Dhillon B."/>
            <person name="Glaser F."/>
            <person name="Hesse C.N."/>
            <person name="Kosti I."/>
            <person name="LaButti K."/>
            <person name="Lindquist E.A."/>
            <person name="Lucas S."/>
            <person name="Salamov A.A."/>
            <person name="Bradshaw R.E."/>
            <person name="Ciuffetti L."/>
            <person name="Hamelin R.C."/>
            <person name="Kema G.H.J."/>
            <person name="Lawrence C."/>
            <person name="Scott J.A."/>
            <person name="Spatafora J.W."/>
            <person name="Turgeon B.G."/>
            <person name="de Wit P.J.G.M."/>
            <person name="Zhong S."/>
            <person name="Goodwin S.B."/>
            <person name="Grigoriev I.V."/>
        </authorList>
    </citation>
    <scope>NUCLEOTIDE SEQUENCE [LARGE SCALE GENOMIC DNA]</scope>
    <source>
        <strain evidence="3">NZE10 / CBS 128990</strain>
    </source>
</reference>
<dbReference type="Proteomes" id="UP000016933">
    <property type="component" value="Unassembled WGS sequence"/>
</dbReference>
<evidence type="ECO:0000313" key="3">
    <source>
        <dbReference type="Proteomes" id="UP000016933"/>
    </source>
</evidence>
<accession>N1PQA0</accession>
<organism evidence="2 3">
    <name type="scientific">Dothistroma septosporum (strain NZE10 / CBS 128990)</name>
    <name type="common">Red band needle blight fungus</name>
    <name type="synonym">Mycosphaerella pini</name>
    <dbReference type="NCBI Taxonomy" id="675120"/>
    <lineage>
        <taxon>Eukaryota</taxon>
        <taxon>Fungi</taxon>
        <taxon>Dikarya</taxon>
        <taxon>Ascomycota</taxon>
        <taxon>Pezizomycotina</taxon>
        <taxon>Dothideomycetes</taxon>
        <taxon>Dothideomycetidae</taxon>
        <taxon>Mycosphaerellales</taxon>
        <taxon>Mycosphaerellaceae</taxon>
        <taxon>Dothistroma</taxon>
    </lineage>
</organism>
<keyword evidence="3" id="KW-1185">Reference proteome</keyword>
<dbReference type="eggNOG" id="ENOG502RP42">
    <property type="taxonomic scope" value="Eukaryota"/>
</dbReference>
<feature type="compositionally biased region" description="Low complexity" evidence="1">
    <location>
        <begin position="168"/>
        <end position="178"/>
    </location>
</feature>
<feature type="region of interest" description="Disordered" evidence="1">
    <location>
        <begin position="164"/>
        <end position="212"/>
    </location>
</feature>
<gene>
    <name evidence="2" type="ORF">DOTSEDRAFT_70973</name>
</gene>
<evidence type="ECO:0000256" key="1">
    <source>
        <dbReference type="SAM" id="MobiDB-lite"/>
    </source>
</evidence>
<name>N1PQA0_DOTSN</name>
<sequence length="212" mass="23779">MPGVWLTVAKKDTQSPTSMTYADALDEALCYGWIDSRMRKLDEYTNSCRFTPRAPKGLWSKRNVGYIERLQREGRMQPAGLAQVEAAKADGRWGAAYSAQAEPPAEFFEALKQNVKAQTMWDELNKGNKWHIYFTLLNLKTEAGKEKRIRGFVEMLARGETPIPQKNAAAKTATTTKRAASEMASLDQVVPEQVLSRKTRSGRNAPSYSDRG</sequence>
<protein>
    <submittedName>
        <fullName evidence="2">Uncharacterized protein</fullName>
    </submittedName>
</protein>
<reference evidence="3" key="1">
    <citation type="journal article" date="2012" name="PLoS Genet.">
        <title>The genomes of the fungal plant pathogens Cladosporium fulvum and Dothistroma septosporum reveal adaptation to different hosts and lifestyles but also signatures of common ancestry.</title>
        <authorList>
            <person name="de Wit P.J.G.M."/>
            <person name="van der Burgt A."/>
            <person name="Oekmen B."/>
            <person name="Stergiopoulos I."/>
            <person name="Abd-Elsalam K.A."/>
            <person name="Aerts A.L."/>
            <person name="Bahkali A.H."/>
            <person name="Beenen H.G."/>
            <person name="Chettri P."/>
            <person name="Cox M.P."/>
            <person name="Datema E."/>
            <person name="de Vries R.P."/>
            <person name="Dhillon B."/>
            <person name="Ganley A.R."/>
            <person name="Griffiths S.A."/>
            <person name="Guo Y."/>
            <person name="Hamelin R.C."/>
            <person name="Henrissat B."/>
            <person name="Kabir M.S."/>
            <person name="Jashni M.K."/>
            <person name="Kema G."/>
            <person name="Klaubauf S."/>
            <person name="Lapidus A."/>
            <person name="Levasseur A."/>
            <person name="Lindquist E."/>
            <person name="Mehrabi R."/>
            <person name="Ohm R.A."/>
            <person name="Owen T.J."/>
            <person name="Salamov A."/>
            <person name="Schwelm A."/>
            <person name="Schijlen E."/>
            <person name="Sun H."/>
            <person name="van den Burg H.A."/>
            <person name="van Ham R.C.H.J."/>
            <person name="Zhang S."/>
            <person name="Goodwin S.B."/>
            <person name="Grigoriev I.V."/>
            <person name="Collemare J."/>
            <person name="Bradshaw R.E."/>
        </authorList>
    </citation>
    <scope>NUCLEOTIDE SEQUENCE [LARGE SCALE GENOMIC DNA]</scope>
    <source>
        <strain evidence="3">NZE10 / CBS 128990</strain>
    </source>
</reference>
<dbReference type="EMBL" id="KB446538">
    <property type="protein sequence ID" value="EME45103.1"/>
    <property type="molecule type" value="Genomic_DNA"/>
</dbReference>
<dbReference type="HOGENOM" id="CLU_076645_1_0_1"/>
<dbReference type="OrthoDB" id="10263401at2759"/>
<dbReference type="AlphaFoldDB" id="N1PQA0"/>
<evidence type="ECO:0000313" key="2">
    <source>
        <dbReference type="EMBL" id="EME45103.1"/>
    </source>
</evidence>